<dbReference type="Pfam" id="PF05380">
    <property type="entry name" value="Peptidase_A17"/>
    <property type="match status" value="1"/>
</dbReference>
<name>A0ABD2WAM0_9HYME</name>
<sequence>MSTTTDLSIHVFADANRRAMAAVAYSRVGPVDQESITRLLVAKTKLSQIRSLRPPSTAVPRMTIPRLKLRAALIAARLLHTICEELSVDIHSC</sequence>
<reference evidence="1 2" key="1">
    <citation type="journal article" date="2024" name="bioRxiv">
        <title>A reference genome for Trichogramma kaykai: A tiny desert-dwelling parasitoid wasp with competing sex-ratio distorters.</title>
        <authorList>
            <person name="Culotta J."/>
            <person name="Lindsey A.R."/>
        </authorList>
    </citation>
    <scope>NUCLEOTIDE SEQUENCE [LARGE SCALE GENOMIC DNA]</scope>
    <source>
        <strain evidence="1 2">KSX58</strain>
    </source>
</reference>
<dbReference type="EMBL" id="JBJJXI010000122">
    <property type="protein sequence ID" value="KAL3389700.1"/>
    <property type="molecule type" value="Genomic_DNA"/>
</dbReference>
<comment type="caution">
    <text evidence="1">The sequence shown here is derived from an EMBL/GenBank/DDBJ whole genome shotgun (WGS) entry which is preliminary data.</text>
</comment>
<dbReference type="Proteomes" id="UP001627154">
    <property type="component" value="Unassembled WGS sequence"/>
</dbReference>
<accession>A0ABD2WAM0</accession>
<gene>
    <name evidence="1" type="ORF">TKK_015068</name>
</gene>
<dbReference type="AlphaFoldDB" id="A0ABD2WAM0"/>
<organism evidence="1 2">
    <name type="scientific">Trichogramma kaykai</name>
    <dbReference type="NCBI Taxonomy" id="54128"/>
    <lineage>
        <taxon>Eukaryota</taxon>
        <taxon>Metazoa</taxon>
        <taxon>Ecdysozoa</taxon>
        <taxon>Arthropoda</taxon>
        <taxon>Hexapoda</taxon>
        <taxon>Insecta</taxon>
        <taxon>Pterygota</taxon>
        <taxon>Neoptera</taxon>
        <taxon>Endopterygota</taxon>
        <taxon>Hymenoptera</taxon>
        <taxon>Apocrita</taxon>
        <taxon>Proctotrupomorpha</taxon>
        <taxon>Chalcidoidea</taxon>
        <taxon>Trichogrammatidae</taxon>
        <taxon>Trichogramma</taxon>
    </lineage>
</organism>
<protein>
    <submittedName>
        <fullName evidence="1">Uncharacterized protein</fullName>
    </submittedName>
</protein>
<proteinExistence type="predicted"/>
<evidence type="ECO:0000313" key="2">
    <source>
        <dbReference type="Proteomes" id="UP001627154"/>
    </source>
</evidence>
<keyword evidence="2" id="KW-1185">Reference proteome</keyword>
<evidence type="ECO:0000313" key="1">
    <source>
        <dbReference type="EMBL" id="KAL3389700.1"/>
    </source>
</evidence>
<dbReference type="InterPro" id="IPR008042">
    <property type="entry name" value="Retrotrans_Pao"/>
</dbReference>